<name>F6D1S3_METPW</name>
<dbReference type="RefSeq" id="WP_013825378.1">
    <property type="nucleotide sequence ID" value="NC_015574.1"/>
</dbReference>
<keyword evidence="1" id="KW-1133">Transmembrane helix</keyword>
<dbReference type="GeneID" id="10668351"/>
<evidence type="ECO:0000313" key="3">
    <source>
        <dbReference type="Proteomes" id="UP000009231"/>
    </source>
</evidence>
<dbReference type="AlphaFoldDB" id="F6D1S3"/>
<reference evidence="2 3" key="1">
    <citation type="journal article" date="2014" name="Int. J. Syst. Evol. Microbiol.">
        <title>Methanobacterium paludis sp. nov. and a novel strain of Methanobacterium lacus isolated from northern peatlands.</title>
        <authorList>
            <person name="Cadillo-Quiroz H."/>
            <person name="Brauer S.L."/>
            <person name="Goodson N."/>
            <person name="Yavitt J.B."/>
            <person name="Zinder S.H."/>
        </authorList>
    </citation>
    <scope>NUCLEOTIDE SEQUENCE [LARGE SCALE GENOMIC DNA]</scope>
    <source>
        <strain evidence="3">DSM 25820 / JCM 18151 / SWAN1</strain>
    </source>
</reference>
<keyword evidence="1" id="KW-0812">Transmembrane</keyword>
<accession>F6D1S3</accession>
<sequence length="135" mass="15229">MDINTLIPPFMVISVAGSSLSIAAYSAFMEKDKDKRLLLIIALVFAFAVVVSIFLSFITLEDMTFNQYILTLMFYALILLAISLVIGFIFHRLIIDQQIWNAELESAINTIESSKDGLNGPITFEPETNENFKRK</sequence>
<gene>
    <name evidence="2" type="ordered locus">MSWAN_0849</name>
</gene>
<protein>
    <submittedName>
        <fullName evidence="2">Uncharacterized protein</fullName>
    </submittedName>
</protein>
<feature type="transmembrane region" description="Helical" evidence="1">
    <location>
        <begin position="72"/>
        <end position="90"/>
    </location>
</feature>
<feature type="transmembrane region" description="Helical" evidence="1">
    <location>
        <begin position="37"/>
        <end position="60"/>
    </location>
</feature>
<evidence type="ECO:0000313" key="2">
    <source>
        <dbReference type="EMBL" id="AEG17876.1"/>
    </source>
</evidence>
<dbReference type="eggNOG" id="arCOG12008">
    <property type="taxonomic scope" value="Archaea"/>
</dbReference>
<dbReference type="OrthoDB" id="69499at2157"/>
<dbReference type="KEGG" id="mew:MSWAN_0849"/>
<proteinExistence type="predicted"/>
<keyword evidence="1" id="KW-0472">Membrane</keyword>
<keyword evidence="3" id="KW-1185">Reference proteome</keyword>
<evidence type="ECO:0000256" key="1">
    <source>
        <dbReference type="SAM" id="Phobius"/>
    </source>
</evidence>
<organism evidence="2 3">
    <name type="scientific">Methanobacterium paludis (strain DSM 25820 / JCM 18151 / SWAN1)</name>
    <dbReference type="NCBI Taxonomy" id="868131"/>
    <lineage>
        <taxon>Archaea</taxon>
        <taxon>Methanobacteriati</taxon>
        <taxon>Methanobacteriota</taxon>
        <taxon>Methanomada group</taxon>
        <taxon>Methanobacteria</taxon>
        <taxon>Methanobacteriales</taxon>
        <taxon>Methanobacteriaceae</taxon>
        <taxon>Methanobacterium</taxon>
    </lineage>
</organism>
<dbReference type="EMBL" id="CP002772">
    <property type="protein sequence ID" value="AEG17876.1"/>
    <property type="molecule type" value="Genomic_DNA"/>
</dbReference>
<dbReference type="Proteomes" id="UP000009231">
    <property type="component" value="Chromosome"/>
</dbReference>
<dbReference type="HOGENOM" id="CLU_1912356_0_0_2"/>
<feature type="transmembrane region" description="Helical" evidence="1">
    <location>
        <begin position="6"/>
        <end position="25"/>
    </location>
</feature>